<organism evidence="2 3">
    <name type="scientific">Nocardioides aurantiacus</name>
    <dbReference type="NCBI Taxonomy" id="86796"/>
    <lineage>
        <taxon>Bacteria</taxon>
        <taxon>Bacillati</taxon>
        <taxon>Actinomycetota</taxon>
        <taxon>Actinomycetes</taxon>
        <taxon>Propionibacteriales</taxon>
        <taxon>Nocardioidaceae</taxon>
        <taxon>Nocardioides</taxon>
    </lineage>
</organism>
<dbReference type="InterPro" id="IPR032466">
    <property type="entry name" value="Metal_Hydrolase"/>
</dbReference>
<comment type="caution">
    <text evidence="2">The sequence shown here is derived from an EMBL/GenBank/DDBJ whole genome shotgun (WGS) entry which is preliminary data.</text>
</comment>
<evidence type="ECO:0008006" key="4">
    <source>
        <dbReference type="Google" id="ProtNLM"/>
    </source>
</evidence>
<proteinExistence type="predicted"/>
<dbReference type="EMBL" id="RKHO01000001">
    <property type="protein sequence ID" value="ROR92784.1"/>
    <property type="molecule type" value="Genomic_DNA"/>
</dbReference>
<dbReference type="PANTHER" id="PTHR21240:SF28">
    <property type="entry name" value="ISO-OROTATE DECARBOXYLASE (EUROFUNG)"/>
    <property type="match status" value="1"/>
</dbReference>
<keyword evidence="1" id="KW-0456">Lyase</keyword>
<evidence type="ECO:0000256" key="1">
    <source>
        <dbReference type="ARBA" id="ARBA00023239"/>
    </source>
</evidence>
<dbReference type="GO" id="GO:0019748">
    <property type="term" value="P:secondary metabolic process"/>
    <property type="evidence" value="ECO:0007669"/>
    <property type="project" value="TreeGrafter"/>
</dbReference>
<sequence length="323" mass="34373">MPDHTTGPTGAVDVHQHLWTDELVDRLRARSRAPYLRGWTLHLEGEPPFEVDPTHHDVATRVATDTDAGVVTACVGLSSPLGIERLGGPAARPLLDAWHRGARDLPGHFRAWASVPALDDGEADVAALSGLLAEERFVGLQLPASDLATPYGWEAHAPLLRAAELADAPVLVHPGPEPRHVLPGRLPDWWAPVVGYTAQLQAAYWAWHAASGRALFPTLRVVFVAGAGLAPLLTERHLLRGGQREALDPLLHAETSGLGVRALESVVRVLGVDALVLGSDRPYGEPVAALLGDAATHAVRVTNPRRLLGLPVAGGERSWPAAS</sequence>
<name>A0A3N2D004_9ACTN</name>
<dbReference type="Gene3D" id="3.20.20.140">
    <property type="entry name" value="Metal-dependent hydrolases"/>
    <property type="match status" value="1"/>
</dbReference>
<evidence type="ECO:0000313" key="3">
    <source>
        <dbReference type="Proteomes" id="UP000281738"/>
    </source>
</evidence>
<dbReference type="InterPro" id="IPR032465">
    <property type="entry name" value="ACMSD"/>
</dbReference>
<dbReference type="RefSeq" id="WP_123392450.1">
    <property type="nucleotide sequence ID" value="NZ_RKHO01000001.1"/>
</dbReference>
<protein>
    <recommendedName>
        <fullName evidence="4">TIM-barrel fold metal-dependent hydrolase</fullName>
    </recommendedName>
</protein>
<dbReference type="SUPFAM" id="SSF51556">
    <property type="entry name" value="Metallo-dependent hydrolases"/>
    <property type="match status" value="1"/>
</dbReference>
<keyword evidence="3" id="KW-1185">Reference proteome</keyword>
<dbReference type="Proteomes" id="UP000281738">
    <property type="component" value="Unassembled WGS sequence"/>
</dbReference>
<evidence type="ECO:0000313" key="2">
    <source>
        <dbReference type="EMBL" id="ROR92784.1"/>
    </source>
</evidence>
<dbReference type="OrthoDB" id="4456265at2"/>
<reference evidence="2 3" key="1">
    <citation type="submission" date="2018-11" db="EMBL/GenBank/DDBJ databases">
        <title>Sequencing the genomes of 1000 actinobacteria strains.</title>
        <authorList>
            <person name="Klenk H.-P."/>
        </authorList>
    </citation>
    <scope>NUCLEOTIDE SEQUENCE [LARGE SCALE GENOMIC DNA]</scope>
    <source>
        <strain evidence="2 3">DSM 12652</strain>
    </source>
</reference>
<dbReference type="PANTHER" id="PTHR21240">
    <property type="entry name" value="2-AMINO-3-CARBOXYLMUCONATE-6-SEMIALDEHYDE DECARBOXYLASE"/>
    <property type="match status" value="1"/>
</dbReference>
<gene>
    <name evidence="2" type="ORF">EDD33_3683</name>
</gene>
<dbReference type="AlphaFoldDB" id="A0A3N2D004"/>
<dbReference type="GO" id="GO:0016831">
    <property type="term" value="F:carboxy-lyase activity"/>
    <property type="evidence" value="ECO:0007669"/>
    <property type="project" value="InterPro"/>
</dbReference>
<accession>A0A3N2D004</accession>
<dbReference type="GO" id="GO:0005737">
    <property type="term" value="C:cytoplasm"/>
    <property type="evidence" value="ECO:0007669"/>
    <property type="project" value="TreeGrafter"/>
</dbReference>